<dbReference type="Proteomes" id="UP000648663">
    <property type="component" value="Unassembled WGS sequence"/>
</dbReference>
<dbReference type="AlphaFoldDB" id="A0A846LH27"/>
<evidence type="ECO:0000313" key="4">
    <source>
        <dbReference type="Proteomes" id="UP000648663"/>
    </source>
</evidence>
<reference evidence="2 3" key="3">
    <citation type="submission" date="2020-02" db="EMBL/GenBank/DDBJ databases">
        <title>Sequencing the genomes of 1000 actinobacteria strains.</title>
        <authorList>
            <person name="Klenk H.-P."/>
        </authorList>
    </citation>
    <scope>NUCLEOTIDE SEQUENCE [LARGE SCALE GENOMIC DNA]</scope>
    <source>
        <strain evidence="2 3">DSM 45201</strain>
    </source>
</reference>
<dbReference type="Proteomes" id="UP000552836">
    <property type="component" value="Unassembled WGS sequence"/>
</dbReference>
<gene>
    <name evidence="2" type="ORF">FB380_001333</name>
    <name evidence="1" type="ORF">GCM10011589_03040</name>
</gene>
<reference evidence="1" key="1">
    <citation type="journal article" date="2014" name="Int. J. Syst. Evol. Microbiol.">
        <title>Complete genome of a new Firmicutes species belonging to the dominant human colonic microbiota ('Ruminococcus bicirculans') reveals two chromosomes and a selective capacity to utilize plant glucans.</title>
        <authorList>
            <consortium name="NISC Comparative Sequencing Program"/>
            <person name="Wegmann U."/>
            <person name="Louis P."/>
            <person name="Goesmann A."/>
            <person name="Henrissat B."/>
            <person name="Duncan S.H."/>
            <person name="Flint H.J."/>
        </authorList>
    </citation>
    <scope>NUCLEOTIDE SEQUENCE</scope>
    <source>
        <strain evidence="1">CGMCC 4.5581</strain>
    </source>
</reference>
<protein>
    <submittedName>
        <fullName evidence="2">Thiaminase/transcriptional activator TenA</fullName>
        <ecNumber evidence="2">3.5.99.2</ecNumber>
    </submittedName>
</protein>
<reference evidence="4" key="2">
    <citation type="journal article" date="2019" name="Int. J. Syst. Evol. Microbiol.">
        <title>The Global Catalogue of Microorganisms (GCM) 10K type strain sequencing project: providing services to taxonomists for standard genome sequencing and annotation.</title>
        <authorList>
            <consortium name="The Broad Institute Genomics Platform"/>
            <consortium name="The Broad Institute Genome Sequencing Center for Infectious Disease"/>
            <person name="Wu L."/>
            <person name="Ma J."/>
        </authorList>
    </citation>
    <scope>NUCLEOTIDE SEQUENCE [LARGE SCALE GENOMIC DNA]</scope>
    <source>
        <strain evidence="4">CGMCC 4.5581</strain>
    </source>
</reference>
<dbReference type="SUPFAM" id="SSF48613">
    <property type="entry name" value="Heme oxygenase-like"/>
    <property type="match status" value="1"/>
</dbReference>
<evidence type="ECO:0000313" key="2">
    <source>
        <dbReference type="EMBL" id="NIH66887.1"/>
    </source>
</evidence>
<keyword evidence="4" id="KW-1185">Reference proteome</keyword>
<dbReference type="GO" id="GO:0050334">
    <property type="term" value="F:thiaminase activity"/>
    <property type="evidence" value="ECO:0007669"/>
    <property type="project" value="UniProtKB-EC"/>
</dbReference>
<proteinExistence type="predicted"/>
<comment type="caution">
    <text evidence="2">The sequence shown here is derived from an EMBL/GenBank/DDBJ whole genome shotgun (WGS) entry which is preliminary data.</text>
</comment>
<dbReference type="EMBL" id="JAAMPA010000001">
    <property type="protein sequence ID" value="NIH66887.1"/>
    <property type="molecule type" value="Genomic_DNA"/>
</dbReference>
<accession>A0A846LH27</accession>
<dbReference type="EC" id="3.5.99.2" evidence="2"/>
<dbReference type="RefSeq" id="WP_166754406.1">
    <property type="nucleotide sequence ID" value="NZ_BAABJU010000001.1"/>
</dbReference>
<keyword evidence="2" id="KW-0378">Hydrolase</keyword>
<name>A0A846LH27_9ACTN</name>
<reference evidence="1" key="4">
    <citation type="submission" date="2024-05" db="EMBL/GenBank/DDBJ databases">
        <authorList>
            <person name="Sun Q."/>
            <person name="Zhou Y."/>
        </authorList>
    </citation>
    <scope>NUCLEOTIDE SEQUENCE</scope>
    <source>
        <strain evidence="1">CGMCC 4.5581</strain>
    </source>
</reference>
<dbReference type="InterPro" id="IPR016084">
    <property type="entry name" value="Haem_Oase-like_multi-hlx"/>
</dbReference>
<organism evidence="2 3">
    <name type="scientific">Modestobacter marinus</name>
    <dbReference type="NCBI Taxonomy" id="477641"/>
    <lineage>
        <taxon>Bacteria</taxon>
        <taxon>Bacillati</taxon>
        <taxon>Actinomycetota</taxon>
        <taxon>Actinomycetes</taxon>
        <taxon>Geodermatophilales</taxon>
        <taxon>Geodermatophilaceae</taxon>
        <taxon>Modestobacter</taxon>
    </lineage>
</organism>
<dbReference type="CDD" id="cd19358">
    <property type="entry name" value="TenA_E_Spr0628-like"/>
    <property type="match status" value="1"/>
</dbReference>
<evidence type="ECO:0000313" key="1">
    <source>
        <dbReference type="EMBL" id="GGL49954.1"/>
    </source>
</evidence>
<dbReference type="Gene3D" id="1.20.910.10">
    <property type="entry name" value="Heme oxygenase-like"/>
    <property type="match status" value="1"/>
</dbReference>
<sequence>MTGGRSARLVERHAALLDRACDVRFVREATAGTLAAGDFARYLLVEEAFVLTASRVLGRVVWESDGWAELLPSARSLTNLVTEQRDYFAGLRHRWPVEDAPATLARAQVLSEVVLRQVTESGRPAALTGMLAAETMYARWCTAAAAQPADRDPDLQAWIDLHAEPAFLGQVAALRADVDALPTELADDAALDRWYAAVLEAEIAFHDAVHG</sequence>
<evidence type="ECO:0000313" key="3">
    <source>
        <dbReference type="Proteomes" id="UP000552836"/>
    </source>
</evidence>
<dbReference type="EMBL" id="BMMI01000001">
    <property type="protein sequence ID" value="GGL49954.1"/>
    <property type="molecule type" value="Genomic_DNA"/>
</dbReference>